<dbReference type="Pfam" id="PF03171">
    <property type="entry name" value="2OG-FeII_Oxy"/>
    <property type="match status" value="1"/>
</dbReference>
<dbReference type="InterPro" id="IPR027443">
    <property type="entry name" value="IPNS-like_sf"/>
</dbReference>
<feature type="domain" description="Fe2OG dioxygenase" evidence="2">
    <location>
        <begin position="1"/>
        <end position="82"/>
    </location>
</feature>
<dbReference type="InterPro" id="IPR044861">
    <property type="entry name" value="IPNS-like_FE2OG_OXY"/>
</dbReference>
<comment type="caution">
    <text evidence="3">The sequence shown here is derived from an EMBL/GenBank/DDBJ whole genome shotgun (WGS) entry which is preliminary data.</text>
</comment>
<dbReference type="Gene3D" id="2.60.120.330">
    <property type="entry name" value="B-lactam Antibiotic, Isopenicillin N Synthase, Chain"/>
    <property type="match status" value="1"/>
</dbReference>
<evidence type="ECO:0000256" key="1">
    <source>
        <dbReference type="ARBA" id="ARBA00008056"/>
    </source>
</evidence>
<organism evidence="3 4">
    <name type="scientific">Apiospora phragmitis</name>
    <dbReference type="NCBI Taxonomy" id="2905665"/>
    <lineage>
        <taxon>Eukaryota</taxon>
        <taxon>Fungi</taxon>
        <taxon>Dikarya</taxon>
        <taxon>Ascomycota</taxon>
        <taxon>Pezizomycotina</taxon>
        <taxon>Sordariomycetes</taxon>
        <taxon>Xylariomycetidae</taxon>
        <taxon>Amphisphaeriales</taxon>
        <taxon>Apiosporaceae</taxon>
        <taxon>Apiospora</taxon>
    </lineage>
</organism>
<proteinExistence type="inferred from homology"/>
<keyword evidence="4" id="KW-1185">Reference proteome</keyword>
<dbReference type="GeneID" id="92093850"/>
<dbReference type="RefSeq" id="XP_066714376.1">
    <property type="nucleotide sequence ID" value="XM_066860787.1"/>
</dbReference>
<accession>A0ABR1UJ43</accession>
<protein>
    <submittedName>
        <fullName evidence="3">Naringenin-2-oxoglutarate 3-dioxygenase</fullName>
    </submittedName>
</protein>
<dbReference type="Proteomes" id="UP001480595">
    <property type="component" value="Unassembled WGS sequence"/>
</dbReference>
<comment type="similarity">
    <text evidence="1">Belongs to the iron/ascorbate-dependent oxidoreductase family.</text>
</comment>
<evidence type="ECO:0000313" key="4">
    <source>
        <dbReference type="Proteomes" id="UP001480595"/>
    </source>
</evidence>
<sequence length="124" mass="14073">MLLTDETPGALKIRVAGGEEEAKQGERQAERWVDADPLPSAYVVNIGDMVEQWTGGWATSTVHKVLHTGDGYRISVPFFYEPAKHVVVRRLPEFGGTRADPEVRYWDHLVSKIDGSFFRKRTTW</sequence>
<dbReference type="InterPro" id="IPR050231">
    <property type="entry name" value="Iron_ascorbate_oxido_reductase"/>
</dbReference>
<evidence type="ECO:0000313" key="3">
    <source>
        <dbReference type="EMBL" id="KAK8058930.1"/>
    </source>
</evidence>
<dbReference type="SUPFAM" id="SSF51197">
    <property type="entry name" value="Clavaminate synthase-like"/>
    <property type="match status" value="1"/>
</dbReference>
<gene>
    <name evidence="3" type="ORF">PG994_009378</name>
</gene>
<dbReference type="EMBL" id="JAQQWL010000009">
    <property type="protein sequence ID" value="KAK8058930.1"/>
    <property type="molecule type" value="Genomic_DNA"/>
</dbReference>
<dbReference type="InterPro" id="IPR005123">
    <property type="entry name" value="Oxoglu/Fe-dep_dioxygenase_dom"/>
</dbReference>
<dbReference type="PANTHER" id="PTHR47990">
    <property type="entry name" value="2-OXOGLUTARATE (2OG) AND FE(II)-DEPENDENT OXYGENASE SUPERFAMILY PROTEIN-RELATED"/>
    <property type="match status" value="1"/>
</dbReference>
<name>A0ABR1UJ43_9PEZI</name>
<reference evidence="3 4" key="1">
    <citation type="submission" date="2023-01" db="EMBL/GenBank/DDBJ databases">
        <title>Analysis of 21 Apiospora genomes using comparative genomics revels a genus with tremendous synthesis potential of carbohydrate active enzymes and secondary metabolites.</title>
        <authorList>
            <person name="Sorensen T."/>
        </authorList>
    </citation>
    <scope>NUCLEOTIDE SEQUENCE [LARGE SCALE GENOMIC DNA]</scope>
    <source>
        <strain evidence="3 4">CBS 135458</strain>
    </source>
</reference>
<dbReference type="PROSITE" id="PS51471">
    <property type="entry name" value="FE2OG_OXY"/>
    <property type="match status" value="1"/>
</dbReference>
<evidence type="ECO:0000259" key="2">
    <source>
        <dbReference type="PROSITE" id="PS51471"/>
    </source>
</evidence>